<comment type="caution">
    <text evidence="1">The sequence shown here is derived from an EMBL/GenBank/DDBJ whole genome shotgun (WGS) entry which is preliminary data.</text>
</comment>
<protein>
    <submittedName>
        <fullName evidence="1">Uncharacterized protein</fullName>
    </submittedName>
</protein>
<accession>A0A6V8LFN5</accession>
<gene>
    <name evidence="1" type="ORF">Prum_065280</name>
</gene>
<keyword evidence="2" id="KW-1185">Reference proteome</keyword>
<evidence type="ECO:0000313" key="1">
    <source>
        <dbReference type="EMBL" id="GFJ92886.1"/>
    </source>
</evidence>
<dbReference type="AlphaFoldDB" id="A0A6V8LFN5"/>
<reference evidence="1 2" key="2">
    <citation type="submission" date="2020-03" db="EMBL/GenBank/DDBJ databases">
        <authorList>
            <person name="Ichikawa N."/>
            <person name="Kimura A."/>
            <person name="Kitahashi Y."/>
            <person name="Uohara A."/>
        </authorList>
    </citation>
    <scope>NUCLEOTIDE SEQUENCE [LARGE SCALE GENOMIC DNA]</scope>
    <source>
        <strain evidence="1 2">NBRC 108638</strain>
    </source>
</reference>
<reference evidence="1 2" key="1">
    <citation type="submission" date="2020-03" db="EMBL/GenBank/DDBJ databases">
        <title>Whole genome shotgun sequence of Phytohabitans rumicis NBRC 108638.</title>
        <authorList>
            <person name="Komaki H."/>
            <person name="Tamura T."/>
        </authorList>
    </citation>
    <scope>NUCLEOTIDE SEQUENCE [LARGE SCALE GENOMIC DNA]</scope>
    <source>
        <strain evidence="1 2">NBRC 108638</strain>
    </source>
</reference>
<sequence length="203" mass="20757">MLTVTVGGSLPVGAVPGGGVRPDVAVNGPLGAHFLAWEYATAVAGRVIGIDPFSLPGRAAASALPVEDPAFVEGAIEVYGTSAHSVEGALGSLLLAARPHGYVAVMAFLDRFADARAAQVRPLLAELSRRPVTFGWGPRFLHTAGLYHKGGPQLGAFLQITGAVGADLAVPGKPYTFGTLQATQAAGDRQALTSRGRPSFACT</sequence>
<organism evidence="1 2">
    <name type="scientific">Phytohabitans rumicis</name>
    <dbReference type="NCBI Taxonomy" id="1076125"/>
    <lineage>
        <taxon>Bacteria</taxon>
        <taxon>Bacillati</taxon>
        <taxon>Actinomycetota</taxon>
        <taxon>Actinomycetes</taxon>
        <taxon>Micromonosporales</taxon>
        <taxon>Micromonosporaceae</taxon>
    </lineage>
</organism>
<proteinExistence type="predicted"/>
<name>A0A6V8LFN5_9ACTN</name>
<dbReference type="EMBL" id="BLPG01000001">
    <property type="protein sequence ID" value="GFJ92886.1"/>
    <property type="molecule type" value="Genomic_DNA"/>
</dbReference>
<dbReference type="Proteomes" id="UP000482960">
    <property type="component" value="Unassembled WGS sequence"/>
</dbReference>
<evidence type="ECO:0000313" key="2">
    <source>
        <dbReference type="Proteomes" id="UP000482960"/>
    </source>
</evidence>